<evidence type="ECO:0000313" key="1">
    <source>
        <dbReference type="EMBL" id="SNX86304.1"/>
    </source>
</evidence>
<dbReference type="EMBL" id="OAPG01000013">
    <property type="protein sequence ID" value="SNX86304.1"/>
    <property type="molecule type" value="Genomic_DNA"/>
</dbReference>
<dbReference type="Proteomes" id="UP001294444">
    <property type="component" value="Unassembled WGS sequence"/>
</dbReference>
<sequence length="103" mass="11254">MVVGASACRRRRYCLLRATDLCVVDPCLHPHPLLIVQIQLHGGDTIVDRQLQNGTLQLCLVPDSRTGLRQIAKCLVTPSKRGLPAAESQILAQSQVSIAYVQP</sequence>
<comment type="caution">
    <text evidence="1">The sequence shown here is derived from an EMBL/GenBank/DDBJ whole genome shotgun (WGS) entry which is preliminary data.</text>
</comment>
<proteinExistence type="predicted"/>
<evidence type="ECO:0000313" key="2">
    <source>
        <dbReference type="Proteomes" id="UP001294444"/>
    </source>
</evidence>
<gene>
    <name evidence="1" type="ORF">MEPE_05013</name>
</gene>
<organism evidence="1 2">
    <name type="scientific">Melanopsichium pennsylvanicum</name>
    <dbReference type="NCBI Taxonomy" id="63383"/>
    <lineage>
        <taxon>Eukaryota</taxon>
        <taxon>Fungi</taxon>
        <taxon>Dikarya</taxon>
        <taxon>Basidiomycota</taxon>
        <taxon>Ustilaginomycotina</taxon>
        <taxon>Ustilaginomycetes</taxon>
        <taxon>Ustilaginales</taxon>
        <taxon>Ustilaginaceae</taxon>
        <taxon>Melanopsichium</taxon>
    </lineage>
</organism>
<keyword evidence="2" id="KW-1185">Reference proteome</keyword>
<dbReference type="AlphaFoldDB" id="A0AAJ4XNQ2"/>
<protein>
    <submittedName>
        <fullName evidence="1">Uncharacterized protein</fullName>
    </submittedName>
</protein>
<accession>A0AAJ4XNQ2</accession>
<reference evidence="1" key="1">
    <citation type="submission" date="2023-10" db="EMBL/GenBank/DDBJ databases">
        <authorList>
            <person name="Guldener U."/>
        </authorList>
    </citation>
    <scope>NUCLEOTIDE SEQUENCE</scope>
    <source>
        <strain evidence="1">Mp4</strain>
    </source>
</reference>
<name>A0AAJ4XNQ2_9BASI</name>